<dbReference type="EMBL" id="LFMI01000600">
    <property type="protein sequence ID" value="OTA05387.1"/>
    <property type="molecule type" value="Genomic_DNA"/>
</dbReference>
<comment type="caution">
    <text evidence="2">The sequence shown here is derived from an EMBL/GenBank/DDBJ whole genome shotgun (WGS) entry which is preliminary data.</text>
</comment>
<accession>A0A2H2ZCL0</accession>
<keyword evidence="3" id="KW-1185">Reference proteome</keyword>
<dbReference type="AlphaFoldDB" id="A0A2H2ZCL0"/>
<keyword evidence="1" id="KW-1133">Transmembrane helix</keyword>
<feature type="transmembrane region" description="Helical" evidence="1">
    <location>
        <begin position="6"/>
        <end position="26"/>
    </location>
</feature>
<evidence type="ECO:0000256" key="1">
    <source>
        <dbReference type="SAM" id="Phobius"/>
    </source>
</evidence>
<evidence type="ECO:0000313" key="2">
    <source>
        <dbReference type="EMBL" id="OTA05387.1"/>
    </source>
</evidence>
<reference evidence="2 3" key="1">
    <citation type="journal article" date="2015" name="Genome Announc.">
        <title>Genome sequence and annotation of Trichoderma parareesei, the ancestor of the cellulase producer Trichoderma reesei.</title>
        <authorList>
            <person name="Yang D."/>
            <person name="Pomraning K."/>
            <person name="Kopchinskiy A."/>
            <person name="Karimi Aghcheh R."/>
            <person name="Atanasova L."/>
            <person name="Chenthamara K."/>
            <person name="Baker S.E."/>
            <person name="Zhang R."/>
            <person name="Shen Q."/>
            <person name="Freitag M."/>
            <person name="Kubicek C.P."/>
            <person name="Druzhinina I.S."/>
        </authorList>
    </citation>
    <scope>NUCLEOTIDE SEQUENCE [LARGE SCALE GENOMIC DNA]</scope>
    <source>
        <strain evidence="2 3">CBS 125925</strain>
    </source>
</reference>
<evidence type="ECO:0000313" key="3">
    <source>
        <dbReference type="Proteomes" id="UP000219286"/>
    </source>
</evidence>
<dbReference type="Proteomes" id="UP000219286">
    <property type="component" value="Unassembled WGS sequence"/>
</dbReference>
<sequence>MATPAINLVMLILSLFVFVALIGWLFQKSIHRFIQALAVYRHQNIRPQSTSSDSEAAERQ</sequence>
<protein>
    <submittedName>
        <fullName evidence="2">Uncharacterized protein</fullName>
    </submittedName>
</protein>
<organism evidence="2 3">
    <name type="scientific">Trichoderma parareesei</name>
    <name type="common">Filamentous fungus</name>
    <dbReference type="NCBI Taxonomy" id="858221"/>
    <lineage>
        <taxon>Eukaryota</taxon>
        <taxon>Fungi</taxon>
        <taxon>Dikarya</taxon>
        <taxon>Ascomycota</taxon>
        <taxon>Pezizomycotina</taxon>
        <taxon>Sordariomycetes</taxon>
        <taxon>Hypocreomycetidae</taxon>
        <taxon>Hypocreales</taxon>
        <taxon>Hypocreaceae</taxon>
        <taxon>Trichoderma</taxon>
    </lineage>
</organism>
<keyword evidence="1" id="KW-0812">Transmembrane</keyword>
<keyword evidence="1" id="KW-0472">Membrane</keyword>
<proteinExistence type="predicted"/>
<gene>
    <name evidence="2" type="ORF">A9Z42_0060750</name>
</gene>
<name>A0A2H2ZCL0_TRIPA</name>